<evidence type="ECO:0000256" key="1">
    <source>
        <dbReference type="ARBA" id="ARBA00010162"/>
    </source>
</evidence>
<keyword evidence="3" id="KW-0813">Transport</keyword>
<sequence length="929" mass="105750">MLGRLFNNNHDNKNTQKLSPHANSLYNNNICSLSNPLTSVASGSVCNPLYLDDCDLNTNPDFINMNIIEEIRSSFKNMSDNMKICLYGTKAPIYSTIENDAINSKSTTNVGNNHLRRVNGFRLLIACENGELMSRSNHKIIFDKTVCSSVNNNNNNNNNTSNTINSNTNDNINFNSNISKLISQNELKEYIFGSPVRCGNPRSFASNQLNCNLQTTSNSNISNNDDDEINTLLLQDSDDKLRVIKLPGYEPIILISRTFRINAAQSPQINNNGKSKISISILVSSRYTSSILESWNHGILFWFDCAQQRLSNNINYMNAFNNPNYAAATTTTNNNTNMKSQQYIMDNNIRILNSFIKNFIPLLLSYSEVPRLFLYPYEYKNFIFEWFKQVKNWLEVKEDSSNRLFLLISKILLDYKDLTQTDTYPNNGVHKRITILSHNNIIANKLIFIISALIPNRYSGNISKILSDNNDTSDKPNEKNLSDPSNVKSIDFLKKNSKGWDIPKKNSTFSFSKEQAIIQPSTSFSDGKSIQYVCSSLSSSIGSSSWFGSPNLSRTTSNTSLLQFFGNNTGIMSTPSPSVNEYDEYPWNSPASTRSLHSSFCPEDDQYVQATNNFNGSVNTSNNNNGEVKFENIQRSSSRLHDYKNLQSSIDSAFDAIILNQEDVDIDSENNKYFVIPGTDTHSDVLDVSMYVNNNTPLADNSKYSYNKREIPYRLTAYSHSYNPNFHLQAIPLNKYSEQQIIKTMKLDLKLDSLQYSKNRQSRQRVKASFPTFITSKSLIISLPTRDVKEFLLEKKLTSVDSPQHQLQKGSIIKQKTIKLSHSNSKFNTVRNQDLQNMVNHVENCINKGLCFVTQYNTMRSNDHKNSDTVNTNNDDKFSRERRSYNITNTNRNSFIHVTPPPPPPLPEDLSESEMNRRILEIFYQLINI</sequence>
<accession>A0A376B0V9</accession>
<comment type="similarity">
    <text evidence="1">Belongs to the LST4 family.</text>
</comment>
<gene>
    <name evidence="8" type="ORF">SCODWIG_00020</name>
</gene>
<evidence type="ECO:0000256" key="6">
    <source>
        <dbReference type="SAM" id="MobiDB-lite"/>
    </source>
</evidence>
<dbReference type="InterPro" id="IPR037545">
    <property type="entry name" value="DENN_FNIP1/2"/>
</dbReference>
<feature type="domain" description="UDENN FNIP1/2-type" evidence="7">
    <location>
        <begin position="116"/>
        <end position="857"/>
    </location>
</feature>
<protein>
    <recommendedName>
        <fullName evidence="2">Protein LST4</fullName>
    </recommendedName>
</protein>
<evidence type="ECO:0000259" key="7">
    <source>
        <dbReference type="PROSITE" id="PS51836"/>
    </source>
</evidence>
<feature type="region of interest" description="Disordered" evidence="6">
    <location>
        <begin position="1"/>
        <end position="20"/>
    </location>
</feature>
<dbReference type="AlphaFoldDB" id="A0A376B0V9"/>
<dbReference type="InterPro" id="IPR041153">
    <property type="entry name" value="LST4_longin"/>
</dbReference>
<keyword evidence="5" id="KW-0029">Amino-acid transport</keyword>
<evidence type="ECO:0000313" key="9">
    <source>
        <dbReference type="Proteomes" id="UP000262825"/>
    </source>
</evidence>
<evidence type="ECO:0000256" key="2">
    <source>
        <dbReference type="ARBA" id="ARBA00013394"/>
    </source>
</evidence>
<dbReference type="PROSITE" id="PS51836">
    <property type="entry name" value="DENN_FNIP12"/>
    <property type="match status" value="1"/>
</dbReference>
<dbReference type="GO" id="GO:0015031">
    <property type="term" value="P:protein transport"/>
    <property type="evidence" value="ECO:0007669"/>
    <property type="project" value="UniProtKB-KW"/>
</dbReference>
<name>A0A376B0V9_9ASCO</name>
<proteinExistence type="inferred from homology"/>
<evidence type="ECO:0000256" key="5">
    <source>
        <dbReference type="ARBA" id="ARBA00022970"/>
    </source>
</evidence>
<dbReference type="GO" id="GO:0005737">
    <property type="term" value="C:cytoplasm"/>
    <property type="evidence" value="ECO:0007669"/>
    <property type="project" value="UniProtKB-ARBA"/>
</dbReference>
<evidence type="ECO:0000256" key="4">
    <source>
        <dbReference type="ARBA" id="ARBA00022927"/>
    </source>
</evidence>
<dbReference type="VEuPathDB" id="FungiDB:SCODWIG_00020"/>
<feature type="region of interest" description="Disordered" evidence="6">
    <location>
        <begin position="892"/>
        <end position="911"/>
    </location>
</feature>
<dbReference type="GO" id="GO:0006865">
    <property type="term" value="P:amino acid transport"/>
    <property type="evidence" value="ECO:0007669"/>
    <property type="project" value="UniProtKB-KW"/>
</dbReference>
<organism evidence="8 9">
    <name type="scientific">Saccharomycodes ludwigii</name>
    <dbReference type="NCBI Taxonomy" id="36035"/>
    <lineage>
        <taxon>Eukaryota</taxon>
        <taxon>Fungi</taxon>
        <taxon>Dikarya</taxon>
        <taxon>Ascomycota</taxon>
        <taxon>Saccharomycotina</taxon>
        <taxon>Saccharomycetes</taxon>
        <taxon>Saccharomycodales</taxon>
        <taxon>Saccharomycodaceae</taxon>
        <taxon>Saccharomycodes</taxon>
    </lineage>
</organism>
<dbReference type="Proteomes" id="UP000262825">
    <property type="component" value="Unassembled WGS sequence"/>
</dbReference>
<keyword evidence="4" id="KW-0653">Protein transport</keyword>
<keyword evidence="9" id="KW-1185">Reference proteome</keyword>
<dbReference type="Pfam" id="PF18639">
    <property type="entry name" value="Longin_2"/>
    <property type="match status" value="2"/>
</dbReference>
<evidence type="ECO:0000313" key="8">
    <source>
        <dbReference type="EMBL" id="SSD58259.1"/>
    </source>
</evidence>
<reference evidence="9" key="1">
    <citation type="submission" date="2018-06" db="EMBL/GenBank/DDBJ databases">
        <authorList>
            <person name="Guldener U."/>
        </authorList>
    </citation>
    <scope>NUCLEOTIDE SEQUENCE [LARGE SCALE GENOMIC DNA]</scope>
    <source>
        <strain evidence="9">UTAD17</strain>
    </source>
</reference>
<evidence type="ECO:0000256" key="3">
    <source>
        <dbReference type="ARBA" id="ARBA00022448"/>
    </source>
</evidence>
<dbReference type="EMBL" id="UFAJ01000002">
    <property type="protein sequence ID" value="SSD58259.1"/>
    <property type="molecule type" value="Genomic_DNA"/>
</dbReference>